<keyword evidence="2" id="KW-0964">Secreted</keyword>
<proteinExistence type="predicted"/>
<comment type="subcellular location">
    <subcellularLocation>
        <location evidence="1">Secreted</location>
    </subcellularLocation>
</comment>
<feature type="region of interest" description="Disordered" evidence="4">
    <location>
        <begin position="195"/>
        <end position="219"/>
    </location>
</feature>
<evidence type="ECO:0000313" key="6">
    <source>
        <dbReference type="Proteomes" id="UP000292345"/>
    </source>
</evidence>
<evidence type="ECO:0000256" key="4">
    <source>
        <dbReference type="SAM" id="MobiDB-lite"/>
    </source>
</evidence>
<dbReference type="InterPro" id="IPR001343">
    <property type="entry name" value="Hemolysn_Ca-bd"/>
</dbReference>
<dbReference type="PANTHER" id="PTHR38340">
    <property type="entry name" value="S-LAYER PROTEIN"/>
    <property type="match status" value="1"/>
</dbReference>
<dbReference type="PANTHER" id="PTHR38340:SF1">
    <property type="entry name" value="S-LAYER PROTEIN"/>
    <property type="match status" value="1"/>
</dbReference>
<dbReference type="PRINTS" id="PR00313">
    <property type="entry name" value="CABNDNGRPT"/>
</dbReference>
<evidence type="ECO:0000256" key="2">
    <source>
        <dbReference type="ARBA" id="ARBA00022525"/>
    </source>
</evidence>
<dbReference type="PROSITE" id="PS00330">
    <property type="entry name" value="HEMOLYSIN_CALCIUM"/>
    <property type="match status" value="2"/>
</dbReference>
<sequence length="219" mass="23042">MVKRVLVAFLIGLMGMFGARGAIASDGVCVGLGGGAIVELKRMSLRAVKSVRHIVVLNIVGTPEAETYRLTLDGRRIKVMRATSDSASCVFIYANQVEQIHVYLSEGDDSYDGRAMATEQHVWAGSGDDEVMGGRGSDRLFGGAGNDELRGFAGRDKLVGGTGDDTLIGGDDKDVLEGKEGNDILAGGTGYDTLNGGSGRNQLYQGEIVTSSNEQGGKY</sequence>
<dbReference type="Pfam" id="PF00353">
    <property type="entry name" value="HemolysinCabind"/>
    <property type="match status" value="1"/>
</dbReference>
<dbReference type="AlphaFoldDB" id="A0A4Q7E083"/>
<comment type="caution">
    <text evidence="5">The sequence shown here is derived from an EMBL/GenBank/DDBJ whole genome shotgun (WGS) entry which is preliminary data.</text>
</comment>
<dbReference type="Gene3D" id="2.150.10.10">
    <property type="entry name" value="Serralysin-like metalloprotease, C-terminal"/>
    <property type="match status" value="1"/>
</dbReference>
<dbReference type="InterPro" id="IPR018511">
    <property type="entry name" value="Hemolysin-typ_Ca-bd_CS"/>
</dbReference>
<gene>
    <name evidence="5" type="ORF">C3B51_20750</name>
</gene>
<evidence type="ECO:0008006" key="7">
    <source>
        <dbReference type="Google" id="ProtNLM"/>
    </source>
</evidence>
<dbReference type="InterPro" id="IPR050557">
    <property type="entry name" value="RTX_toxin/Mannuronan_C5-epim"/>
</dbReference>
<dbReference type="SUPFAM" id="SSF51120">
    <property type="entry name" value="beta-Roll"/>
    <property type="match status" value="1"/>
</dbReference>
<name>A0A4Q7E083_9GAMM</name>
<reference evidence="5 6" key="1">
    <citation type="submission" date="2018-01" db="EMBL/GenBank/DDBJ databases">
        <title>Co-occurrence of chitin degradation, pigmentation and bioactivity in marine Pseudoalteromonas.</title>
        <authorList>
            <person name="Paulsen S."/>
            <person name="Gram L."/>
            <person name="Machado H."/>
        </authorList>
    </citation>
    <scope>NUCLEOTIDE SEQUENCE [LARGE SCALE GENOMIC DNA]</scope>
    <source>
        <strain evidence="5 6">S1946</strain>
    </source>
</reference>
<feature type="compositionally biased region" description="Polar residues" evidence="4">
    <location>
        <begin position="200"/>
        <end position="219"/>
    </location>
</feature>
<dbReference type="RefSeq" id="WP_125716162.1">
    <property type="nucleotide sequence ID" value="NZ_PPUZ01000077.1"/>
</dbReference>
<organism evidence="5 6">
    <name type="scientific">Pseudoalteromonas rubra</name>
    <dbReference type="NCBI Taxonomy" id="43658"/>
    <lineage>
        <taxon>Bacteria</taxon>
        <taxon>Pseudomonadati</taxon>
        <taxon>Pseudomonadota</taxon>
        <taxon>Gammaproteobacteria</taxon>
        <taxon>Alteromonadales</taxon>
        <taxon>Pseudoalteromonadaceae</taxon>
        <taxon>Pseudoalteromonas</taxon>
    </lineage>
</organism>
<evidence type="ECO:0000256" key="3">
    <source>
        <dbReference type="ARBA" id="ARBA00022837"/>
    </source>
</evidence>
<evidence type="ECO:0000313" key="5">
    <source>
        <dbReference type="EMBL" id="RZM73344.1"/>
    </source>
</evidence>
<dbReference type="EMBL" id="PPUZ01000077">
    <property type="protein sequence ID" value="RZM73344.1"/>
    <property type="molecule type" value="Genomic_DNA"/>
</dbReference>
<protein>
    <recommendedName>
        <fullName evidence="7">Calcium-binding protein</fullName>
    </recommendedName>
</protein>
<dbReference type="InterPro" id="IPR011049">
    <property type="entry name" value="Serralysin-like_metalloprot_C"/>
</dbReference>
<dbReference type="GO" id="GO:0005509">
    <property type="term" value="F:calcium ion binding"/>
    <property type="evidence" value="ECO:0007669"/>
    <property type="project" value="InterPro"/>
</dbReference>
<dbReference type="Proteomes" id="UP000292345">
    <property type="component" value="Unassembled WGS sequence"/>
</dbReference>
<accession>A0A4Q7E083</accession>
<evidence type="ECO:0000256" key="1">
    <source>
        <dbReference type="ARBA" id="ARBA00004613"/>
    </source>
</evidence>
<keyword evidence="3" id="KW-0106">Calcium</keyword>
<dbReference type="GO" id="GO:0005576">
    <property type="term" value="C:extracellular region"/>
    <property type="evidence" value="ECO:0007669"/>
    <property type="project" value="UniProtKB-SubCell"/>
</dbReference>